<evidence type="ECO:0000313" key="2">
    <source>
        <dbReference type="Proteomes" id="UP000653305"/>
    </source>
</evidence>
<dbReference type="AlphaFoldDB" id="A0A830DGM7"/>
<accession>A0A830DGM7</accession>
<gene>
    <name evidence="1" type="ORF">PHJA_002844500</name>
</gene>
<name>A0A830DGM7_9LAMI</name>
<comment type="caution">
    <text evidence="1">The sequence shown here is derived from an EMBL/GenBank/DDBJ whole genome shotgun (WGS) entry which is preliminary data.</text>
</comment>
<dbReference type="EMBL" id="BMAC01001366">
    <property type="protein sequence ID" value="GFQ07004.1"/>
    <property type="molecule type" value="Genomic_DNA"/>
</dbReference>
<reference evidence="1" key="1">
    <citation type="submission" date="2020-07" db="EMBL/GenBank/DDBJ databases">
        <title>Ethylene signaling mediates host invasion by parasitic plants.</title>
        <authorList>
            <person name="Yoshida S."/>
        </authorList>
    </citation>
    <scope>NUCLEOTIDE SEQUENCE</scope>
    <source>
        <strain evidence="1">Okayama</strain>
    </source>
</reference>
<organism evidence="1 2">
    <name type="scientific">Phtheirospermum japonicum</name>
    <dbReference type="NCBI Taxonomy" id="374723"/>
    <lineage>
        <taxon>Eukaryota</taxon>
        <taxon>Viridiplantae</taxon>
        <taxon>Streptophyta</taxon>
        <taxon>Embryophyta</taxon>
        <taxon>Tracheophyta</taxon>
        <taxon>Spermatophyta</taxon>
        <taxon>Magnoliopsida</taxon>
        <taxon>eudicotyledons</taxon>
        <taxon>Gunneridae</taxon>
        <taxon>Pentapetalae</taxon>
        <taxon>asterids</taxon>
        <taxon>lamiids</taxon>
        <taxon>Lamiales</taxon>
        <taxon>Orobanchaceae</taxon>
        <taxon>Orobanchaceae incertae sedis</taxon>
        <taxon>Phtheirospermum</taxon>
    </lineage>
</organism>
<dbReference type="Proteomes" id="UP000653305">
    <property type="component" value="Unassembled WGS sequence"/>
</dbReference>
<sequence>MPPKPAHMLTCLPNQPTYAGMNPEKGFKTLLVERSGLSQVGLFGERPSVKIIRRKAMGGF</sequence>
<keyword evidence="2" id="KW-1185">Reference proteome</keyword>
<evidence type="ECO:0000313" key="1">
    <source>
        <dbReference type="EMBL" id="GFQ07004.1"/>
    </source>
</evidence>
<proteinExistence type="predicted"/>
<protein>
    <submittedName>
        <fullName evidence="1">Uncharacterized protein</fullName>
    </submittedName>
</protein>